<dbReference type="KEGG" id="lgi:LOTGIDRAFT_169232"/>
<keyword evidence="1" id="KW-1133">Transmembrane helix</keyword>
<accession>V4B511</accession>
<dbReference type="EMBL" id="KB203660">
    <property type="protein sequence ID" value="ESO83539.1"/>
    <property type="molecule type" value="Genomic_DNA"/>
</dbReference>
<evidence type="ECO:0000313" key="4">
    <source>
        <dbReference type="Proteomes" id="UP000030746"/>
    </source>
</evidence>
<proteinExistence type="predicted"/>
<feature type="transmembrane region" description="Helical" evidence="1">
    <location>
        <begin position="31"/>
        <end position="54"/>
    </location>
</feature>
<dbReference type="HOGENOM" id="CLU_848068_0_0_1"/>
<dbReference type="OrthoDB" id="6058372at2759"/>
<organism evidence="3 4">
    <name type="scientific">Lottia gigantea</name>
    <name type="common">Giant owl limpet</name>
    <dbReference type="NCBI Taxonomy" id="225164"/>
    <lineage>
        <taxon>Eukaryota</taxon>
        <taxon>Metazoa</taxon>
        <taxon>Spiralia</taxon>
        <taxon>Lophotrochozoa</taxon>
        <taxon>Mollusca</taxon>
        <taxon>Gastropoda</taxon>
        <taxon>Patellogastropoda</taxon>
        <taxon>Lottioidea</taxon>
        <taxon>Lottiidae</taxon>
        <taxon>Lottia</taxon>
    </lineage>
</organism>
<feature type="transmembrane region" description="Helical" evidence="1">
    <location>
        <begin position="75"/>
        <end position="93"/>
    </location>
</feature>
<dbReference type="InterPro" id="IPR022041">
    <property type="entry name" value="Methyltransf_FA"/>
</dbReference>
<evidence type="ECO:0000256" key="1">
    <source>
        <dbReference type="SAM" id="Phobius"/>
    </source>
</evidence>
<dbReference type="AlphaFoldDB" id="V4B511"/>
<evidence type="ECO:0000259" key="2">
    <source>
        <dbReference type="Pfam" id="PF12248"/>
    </source>
</evidence>
<sequence length="328" mass="38491">MLYKLLSFGLWFLVVSGILFLLLYVDIVSYYISRILFLLLYVDIVSYYIGIVYITSRRILFKSRKLTCVNYISRILFIIVRRILLISRILFILHKKDIVKLYDIDGVVIDKTSINMQITDVSRITSLIFHVKACRDAHFLFYSDLYQLVKIVILGSSGNCDIRPGFYSYENYKRCIVDCYQFKPFWISWQSNYMRLGYGNIVDQQIVVSGTSPLTFDIAYLSVMRYENFSWEIEYPGNNTGIQDFKFIRHTNTRSMSILSVQTTRSVSMCGISCKLSTDCFGFNYNPSLSYDNCELLTSFQLIDKNNPELQLQIIHPYDWNLYITKFP</sequence>
<evidence type="ECO:0000313" key="3">
    <source>
        <dbReference type="EMBL" id="ESO83539.1"/>
    </source>
</evidence>
<feature type="transmembrane region" description="Helical" evidence="1">
    <location>
        <begin position="5"/>
        <end position="25"/>
    </location>
</feature>
<protein>
    <recommendedName>
        <fullName evidence="2">Farnesoic acid O-methyl transferase domain-containing protein</fullName>
    </recommendedName>
</protein>
<keyword evidence="1" id="KW-0472">Membrane</keyword>
<keyword evidence="1" id="KW-0812">Transmembrane</keyword>
<dbReference type="CTD" id="20241093"/>
<dbReference type="RefSeq" id="XP_009065795.1">
    <property type="nucleotide sequence ID" value="XM_009067547.1"/>
</dbReference>
<dbReference type="GeneID" id="20241093"/>
<dbReference type="Proteomes" id="UP000030746">
    <property type="component" value="Unassembled WGS sequence"/>
</dbReference>
<feature type="domain" description="Farnesoic acid O-methyl transferase" evidence="2">
    <location>
        <begin position="121"/>
        <end position="226"/>
    </location>
</feature>
<name>V4B511_LOTGI</name>
<gene>
    <name evidence="3" type="ORF">LOTGIDRAFT_169232</name>
</gene>
<keyword evidence="4" id="KW-1185">Reference proteome</keyword>
<dbReference type="Pfam" id="PF12248">
    <property type="entry name" value="Methyltransf_FA"/>
    <property type="match status" value="1"/>
</dbReference>
<reference evidence="3 4" key="1">
    <citation type="journal article" date="2013" name="Nature">
        <title>Insights into bilaterian evolution from three spiralian genomes.</title>
        <authorList>
            <person name="Simakov O."/>
            <person name="Marletaz F."/>
            <person name="Cho S.J."/>
            <person name="Edsinger-Gonzales E."/>
            <person name="Havlak P."/>
            <person name="Hellsten U."/>
            <person name="Kuo D.H."/>
            <person name="Larsson T."/>
            <person name="Lv J."/>
            <person name="Arendt D."/>
            <person name="Savage R."/>
            <person name="Osoegawa K."/>
            <person name="de Jong P."/>
            <person name="Grimwood J."/>
            <person name="Chapman J.A."/>
            <person name="Shapiro H."/>
            <person name="Aerts A."/>
            <person name="Otillar R.P."/>
            <person name="Terry A.Y."/>
            <person name="Boore J.L."/>
            <person name="Grigoriev I.V."/>
            <person name="Lindberg D.R."/>
            <person name="Seaver E.C."/>
            <person name="Weisblat D.A."/>
            <person name="Putnam N.H."/>
            <person name="Rokhsar D.S."/>
        </authorList>
    </citation>
    <scope>NUCLEOTIDE SEQUENCE [LARGE SCALE GENOMIC DNA]</scope>
</reference>